<dbReference type="InterPro" id="IPR017144">
    <property type="entry name" value="Xaa-Arg_dipeptidase"/>
</dbReference>
<organism evidence="3 4">
    <name type="scientific">Halonatronomonas betaini</name>
    <dbReference type="NCBI Taxonomy" id="2778430"/>
    <lineage>
        <taxon>Bacteria</taxon>
        <taxon>Bacillati</taxon>
        <taxon>Bacillota</taxon>
        <taxon>Clostridia</taxon>
        <taxon>Halanaerobiales</taxon>
        <taxon>Halarsenatibacteraceae</taxon>
        <taxon>Halonatronomonas</taxon>
    </lineage>
</organism>
<sequence>MNIRELKNKALENIEANKDKIIEIGEKIYNNPELGYKENFATDLVFDEMDKLGLNPEKNLAVTGCNGILDTGKKGPQIAVMGELDAVICREHPDADPKTGAVHACGHNIQTAAMLGVAFGLNDQSVLDQLAGQIEFMAVPAEEYVEIEYRLDLKENGEISYLGGKQEMIKRGHFDDIDISMMIHSMDLQDKKVLISPSGNGFVGKKVQFTGKEAHAGGAPDQGINALNAAMLAINNINALRETFKDEDRIRVHPIITKGGDIVNIVPADVRMESYVRGRTIDALMEANKKVNNALRAGGMAIGADVDINDIPGYMPLLNDENLDDILHENTDGLVTEEEIVRGVSFTGSFDFGDITHIMPGLHPFIGGVEGDIHTRNFRMKDPETAYILSAKLMALTLIDLLVDDAARANKVINQYEPKLTKEEYLELLADI</sequence>
<dbReference type="InterPro" id="IPR017439">
    <property type="entry name" value="Amidohydrolase"/>
</dbReference>
<proteinExistence type="inferred from homology"/>
<dbReference type="SUPFAM" id="SSF53187">
    <property type="entry name" value="Zn-dependent exopeptidases"/>
    <property type="match status" value="1"/>
</dbReference>
<dbReference type="GO" id="GO:0071713">
    <property type="term" value="F:para-aminobenzoyl-glutamate hydrolase activity"/>
    <property type="evidence" value="ECO:0007669"/>
    <property type="project" value="TreeGrafter"/>
</dbReference>
<dbReference type="SUPFAM" id="SSF55031">
    <property type="entry name" value="Bacterial exopeptidase dimerisation domain"/>
    <property type="match status" value="1"/>
</dbReference>
<dbReference type="Pfam" id="PF07687">
    <property type="entry name" value="M20_dimer"/>
    <property type="match status" value="1"/>
</dbReference>
<name>A0A931AR82_9FIRM</name>
<evidence type="ECO:0000259" key="2">
    <source>
        <dbReference type="Pfam" id="PF07687"/>
    </source>
</evidence>
<keyword evidence="4" id="KW-1185">Reference proteome</keyword>
<dbReference type="Gene3D" id="3.40.630.10">
    <property type="entry name" value="Zn peptidases"/>
    <property type="match status" value="1"/>
</dbReference>
<dbReference type="InterPro" id="IPR052030">
    <property type="entry name" value="Peptidase_M20/M20A_hydrolases"/>
</dbReference>
<evidence type="ECO:0000313" key="4">
    <source>
        <dbReference type="Proteomes" id="UP000621436"/>
    </source>
</evidence>
<dbReference type="GO" id="GO:0046657">
    <property type="term" value="P:folic acid catabolic process"/>
    <property type="evidence" value="ECO:0007669"/>
    <property type="project" value="TreeGrafter"/>
</dbReference>
<accession>A0A931AR82</accession>
<dbReference type="PANTHER" id="PTHR30575:SF3">
    <property type="entry name" value="PEPTIDASE M20 DIMERISATION DOMAIN-CONTAINING PROTEIN"/>
    <property type="match status" value="1"/>
</dbReference>
<dbReference type="PIRSF" id="PIRSF037226">
    <property type="entry name" value="Amidohydrolase_ACY1L2_prd"/>
    <property type="match status" value="1"/>
</dbReference>
<dbReference type="Proteomes" id="UP000621436">
    <property type="component" value="Unassembled WGS sequence"/>
</dbReference>
<feature type="domain" description="Peptidase M20 dimerisation" evidence="2">
    <location>
        <begin position="201"/>
        <end position="296"/>
    </location>
</feature>
<dbReference type="InterPro" id="IPR002933">
    <property type="entry name" value="Peptidase_M20"/>
</dbReference>
<dbReference type="RefSeq" id="WP_270454470.1">
    <property type="nucleotide sequence ID" value="NZ_JADPIE010000006.1"/>
</dbReference>
<dbReference type="GO" id="GO:0005737">
    <property type="term" value="C:cytoplasm"/>
    <property type="evidence" value="ECO:0007669"/>
    <property type="project" value="TreeGrafter"/>
</dbReference>
<dbReference type="InterPro" id="IPR011650">
    <property type="entry name" value="Peptidase_M20_dimer"/>
</dbReference>
<gene>
    <name evidence="3" type="ORF">I0Q91_10345</name>
</gene>
<comment type="similarity">
    <text evidence="1">Belongs to the peptidase M20A family.</text>
</comment>
<comment type="caution">
    <text evidence="3">The sequence shown here is derived from an EMBL/GenBank/DDBJ whole genome shotgun (WGS) entry which is preliminary data.</text>
</comment>
<dbReference type="Gene3D" id="3.30.70.360">
    <property type="match status" value="1"/>
</dbReference>
<dbReference type="AlphaFoldDB" id="A0A931AR82"/>
<dbReference type="GO" id="GO:0016805">
    <property type="term" value="F:dipeptidase activity"/>
    <property type="evidence" value="ECO:0007669"/>
    <property type="project" value="InterPro"/>
</dbReference>
<evidence type="ECO:0000256" key="1">
    <source>
        <dbReference type="PIRNR" id="PIRNR037226"/>
    </source>
</evidence>
<dbReference type="Pfam" id="PF01546">
    <property type="entry name" value="Peptidase_M20"/>
    <property type="match status" value="1"/>
</dbReference>
<protein>
    <recommendedName>
        <fullName evidence="1">Peptidase M20 domain-containing protein 2</fullName>
    </recommendedName>
</protein>
<reference evidence="3" key="1">
    <citation type="submission" date="2020-11" db="EMBL/GenBank/DDBJ databases">
        <title>Halonatronomonas betainensis gen. nov., sp. nov. a novel haloalkaliphilic representative of the family Halanaerobiacae capable of betaine degradation.</title>
        <authorList>
            <person name="Boltyanskaya Y."/>
            <person name="Kevbrin V."/>
            <person name="Detkova E."/>
            <person name="Grouzdev D.S."/>
            <person name="Koziaeva V."/>
            <person name="Zhilina T."/>
        </authorList>
    </citation>
    <scope>NUCLEOTIDE SEQUENCE</scope>
    <source>
        <strain evidence="3">Z-7014</strain>
    </source>
</reference>
<dbReference type="InterPro" id="IPR036264">
    <property type="entry name" value="Bact_exopeptidase_dim_dom"/>
</dbReference>
<dbReference type="EMBL" id="JADPIE010000006">
    <property type="protein sequence ID" value="MBF8437482.1"/>
    <property type="molecule type" value="Genomic_DNA"/>
</dbReference>
<dbReference type="PANTHER" id="PTHR30575">
    <property type="entry name" value="PEPTIDASE M20"/>
    <property type="match status" value="1"/>
</dbReference>
<dbReference type="NCBIfam" id="TIGR01891">
    <property type="entry name" value="amidohydrolases"/>
    <property type="match status" value="1"/>
</dbReference>
<evidence type="ECO:0000313" key="3">
    <source>
        <dbReference type="EMBL" id="MBF8437482.1"/>
    </source>
</evidence>